<dbReference type="InterPro" id="IPR042520">
    <property type="entry name" value="GshA_N"/>
</dbReference>
<sequence length="403" mass="45071">MLGFGILHDTFQRQLADVESWFEDKFAKYHAVFSSSVDLRSASYKVAPIDVNFFPAGYNNLGTVATKRAEGFLKKNLANYSRCSNALIIIEGHTRNKKYIDSVVVLQNLLINAGFATVIGGFNLANSNEVNASGGVVVNVLQLTSVDGQIRTSSGFIPDFIILNNDLTSGMPEILKGGVAQDILPSPYLGWFNRCKAEYFATYTRLVEEFCHEFRIDPWLISALFSHCDDANFTCKQSVERIANGVESLISDIKEKFLIYGISDVPYVFIKANNGTYGRGIVSVYSGEDVLQMNKRDRNKMRCVKERNPIDSVTLQEGIPTDETFVERVAEPLLYYFGKDLACYLYRYNSTRSKFENLNSPGVEFTDAEDKIPEAKKLVWYIVSKLGVLASAVEAAEITRLNS</sequence>
<dbReference type="EMBL" id="CP046391">
    <property type="protein sequence ID" value="QJC27847.1"/>
    <property type="molecule type" value="Genomic_DNA"/>
</dbReference>
<dbReference type="KEGG" id="aplt:ANPL_03995"/>
<accession>A0A858PZ54</accession>
<evidence type="ECO:0000313" key="2">
    <source>
        <dbReference type="Proteomes" id="UP000500930"/>
    </source>
</evidence>
<organism evidence="1 2">
    <name type="scientific">Anaplasma platys</name>
    <dbReference type="NCBI Taxonomy" id="949"/>
    <lineage>
        <taxon>Bacteria</taxon>
        <taxon>Pseudomonadati</taxon>
        <taxon>Pseudomonadota</taxon>
        <taxon>Alphaproteobacteria</taxon>
        <taxon>Rickettsiales</taxon>
        <taxon>Anaplasmataceae</taxon>
        <taxon>Anaplasma</taxon>
    </lineage>
</organism>
<dbReference type="Gene3D" id="3.40.50.11280">
    <property type="entry name" value="Glutamate-cysteine ligase, N-terminal domain"/>
    <property type="match status" value="1"/>
</dbReference>
<gene>
    <name evidence="1" type="primary">gshA</name>
    <name evidence="1" type="ORF">ANPL_03995</name>
</gene>
<evidence type="ECO:0000313" key="1">
    <source>
        <dbReference type="EMBL" id="QJC27847.1"/>
    </source>
</evidence>
<dbReference type="Pfam" id="PF08886">
    <property type="entry name" value="GshA"/>
    <property type="match status" value="1"/>
</dbReference>
<dbReference type="NCBIfam" id="TIGR02049">
    <property type="entry name" value="gshA_ferroox"/>
    <property type="match status" value="1"/>
</dbReference>
<reference evidence="1 2" key="1">
    <citation type="journal article" date="2020" name="Pathogens">
        <title>First Whole Genome Sequence of Anaplasma platys, an Obligate Intracellular Rickettsial Pathogen of Dogs.</title>
        <authorList>
            <person name="Llanes A."/>
            <person name="Rajeev S."/>
        </authorList>
    </citation>
    <scope>NUCLEOTIDE SEQUENCE [LARGE SCALE GENOMIC DNA]</scope>
    <source>
        <strain evidence="1 2">S3</strain>
    </source>
</reference>
<dbReference type="AlphaFoldDB" id="A0A858PZ54"/>
<name>A0A858PZ54_9RICK</name>
<dbReference type="GO" id="GO:0016874">
    <property type="term" value="F:ligase activity"/>
    <property type="evidence" value="ECO:0007669"/>
    <property type="project" value="UniProtKB-KW"/>
</dbReference>
<dbReference type="RefSeq" id="WP_236822810.1">
    <property type="nucleotide sequence ID" value="NZ_CP046391.1"/>
</dbReference>
<dbReference type="InterPro" id="IPR011718">
    <property type="entry name" value="GshA"/>
</dbReference>
<keyword evidence="1" id="KW-0436">Ligase</keyword>
<proteinExistence type="predicted"/>
<protein>
    <submittedName>
        <fullName evidence="1">Glutamate--cysteine ligase</fullName>
    </submittedName>
</protein>
<keyword evidence="2" id="KW-1185">Reference proteome</keyword>
<dbReference type="Proteomes" id="UP000500930">
    <property type="component" value="Chromosome"/>
</dbReference>